<dbReference type="InterPro" id="IPR013112">
    <property type="entry name" value="FAD-bd_8"/>
</dbReference>
<dbReference type="InterPro" id="IPR017938">
    <property type="entry name" value="Riboflavin_synthase-like_b-brl"/>
</dbReference>
<evidence type="ECO:0000256" key="3">
    <source>
        <dbReference type="ARBA" id="ARBA00012668"/>
    </source>
</evidence>
<evidence type="ECO:0000256" key="4">
    <source>
        <dbReference type="ARBA" id="ARBA00022448"/>
    </source>
</evidence>
<dbReference type="Proteomes" id="UP000308652">
    <property type="component" value="Unassembled WGS sequence"/>
</dbReference>
<dbReference type="Gene3D" id="3.40.50.80">
    <property type="entry name" value="Nucleotide-binding domain of ferredoxin-NADP reductase (FNR) module"/>
    <property type="match status" value="1"/>
</dbReference>
<comment type="subcellular location">
    <subcellularLocation>
        <location evidence="1">Cell membrane</location>
        <topology evidence="1">Multi-pass membrane protein</topology>
    </subcellularLocation>
</comment>
<keyword evidence="9" id="KW-0560">Oxidoreductase</keyword>
<evidence type="ECO:0000256" key="1">
    <source>
        <dbReference type="ARBA" id="ARBA00004651"/>
    </source>
</evidence>
<dbReference type="GO" id="GO:0005886">
    <property type="term" value="C:plasma membrane"/>
    <property type="evidence" value="ECO:0007669"/>
    <property type="project" value="UniProtKB-SubCell"/>
</dbReference>
<protein>
    <recommendedName>
        <fullName evidence="3">ferric-chelate reductase (NADPH)</fullName>
        <ecNumber evidence="3">1.16.1.9</ecNumber>
    </recommendedName>
</protein>
<dbReference type="InterPro" id="IPR051410">
    <property type="entry name" value="Ferric/Cupric_Reductase"/>
</dbReference>
<dbReference type="InterPro" id="IPR039261">
    <property type="entry name" value="FNR_nucleotide-bd"/>
</dbReference>
<dbReference type="InterPro" id="IPR017927">
    <property type="entry name" value="FAD-bd_FR_type"/>
</dbReference>
<feature type="transmembrane region" description="Helical" evidence="14">
    <location>
        <begin position="433"/>
        <end position="457"/>
    </location>
</feature>
<dbReference type="Pfam" id="PF08030">
    <property type="entry name" value="NAD_binding_6"/>
    <property type="match status" value="1"/>
</dbReference>
<proteinExistence type="inferred from homology"/>
<dbReference type="EMBL" id="ML213605">
    <property type="protein sequence ID" value="TFK37958.1"/>
    <property type="molecule type" value="Genomic_DNA"/>
</dbReference>
<feature type="transmembrane region" description="Helical" evidence="14">
    <location>
        <begin position="46"/>
        <end position="70"/>
    </location>
</feature>
<evidence type="ECO:0000256" key="12">
    <source>
        <dbReference type="ARBA" id="ARBA00023180"/>
    </source>
</evidence>
<keyword evidence="5" id="KW-1003">Cell membrane</keyword>
<evidence type="ECO:0000256" key="10">
    <source>
        <dbReference type="ARBA" id="ARBA00023065"/>
    </source>
</evidence>
<evidence type="ECO:0000256" key="9">
    <source>
        <dbReference type="ARBA" id="ARBA00023002"/>
    </source>
</evidence>
<dbReference type="GO" id="GO:0006879">
    <property type="term" value="P:intracellular iron ion homeostasis"/>
    <property type="evidence" value="ECO:0007669"/>
    <property type="project" value="TreeGrafter"/>
</dbReference>
<keyword evidence="4" id="KW-0813">Transport</keyword>
<dbReference type="OrthoDB" id="4494341at2759"/>
<keyword evidence="17" id="KW-1185">Reference proteome</keyword>
<dbReference type="SUPFAM" id="SSF52343">
    <property type="entry name" value="Ferredoxin reductase-like, C-terminal NADP-linked domain"/>
    <property type="match status" value="1"/>
</dbReference>
<evidence type="ECO:0000256" key="14">
    <source>
        <dbReference type="SAM" id="Phobius"/>
    </source>
</evidence>
<dbReference type="SFLD" id="SFLDG01168">
    <property type="entry name" value="Ferric_reductase_subgroup_(FRE"/>
    <property type="match status" value="1"/>
</dbReference>
<organism evidence="16 17">
    <name type="scientific">Crucibulum laeve</name>
    <dbReference type="NCBI Taxonomy" id="68775"/>
    <lineage>
        <taxon>Eukaryota</taxon>
        <taxon>Fungi</taxon>
        <taxon>Dikarya</taxon>
        <taxon>Basidiomycota</taxon>
        <taxon>Agaricomycotina</taxon>
        <taxon>Agaricomycetes</taxon>
        <taxon>Agaricomycetidae</taxon>
        <taxon>Agaricales</taxon>
        <taxon>Agaricineae</taxon>
        <taxon>Nidulariaceae</taxon>
        <taxon>Crucibulum</taxon>
    </lineage>
</organism>
<evidence type="ECO:0000256" key="6">
    <source>
        <dbReference type="ARBA" id="ARBA00022692"/>
    </source>
</evidence>
<dbReference type="STRING" id="68775.A0A5C3M1E9"/>
<dbReference type="GO" id="GO:0052851">
    <property type="term" value="F:ferric-chelate reductase (NADPH) activity"/>
    <property type="evidence" value="ECO:0007669"/>
    <property type="project" value="UniProtKB-EC"/>
</dbReference>
<dbReference type="SFLD" id="SFLDS00052">
    <property type="entry name" value="Ferric_Reductase_Domain"/>
    <property type="match status" value="1"/>
</dbReference>
<feature type="transmembrane region" description="Helical" evidence="14">
    <location>
        <begin position="231"/>
        <end position="250"/>
    </location>
</feature>
<evidence type="ECO:0000256" key="8">
    <source>
        <dbReference type="ARBA" id="ARBA00022989"/>
    </source>
</evidence>
<keyword evidence="10" id="KW-0406">Ion transport</keyword>
<dbReference type="CDD" id="cd06186">
    <property type="entry name" value="NOX_Duox_like_FAD_NADP"/>
    <property type="match status" value="1"/>
</dbReference>
<feature type="transmembrane region" description="Helical" evidence="14">
    <location>
        <begin position="262"/>
        <end position="281"/>
    </location>
</feature>
<keyword evidence="7" id="KW-0249">Electron transport</keyword>
<dbReference type="PROSITE" id="PS51384">
    <property type="entry name" value="FAD_FR"/>
    <property type="match status" value="1"/>
</dbReference>
<keyword evidence="6 14" id="KW-0812">Transmembrane</keyword>
<evidence type="ECO:0000256" key="11">
    <source>
        <dbReference type="ARBA" id="ARBA00023136"/>
    </source>
</evidence>
<dbReference type="GO" id="GO:0015677">
    <property type="term" value="P:copper ion import"/>
    <property type="evidence" value="ECO:0007669"/>
    <property type="project" value="TreeGrafter"/>
</dbReference>
<gene>
    <name evidence="16" type="ORF">BDQ12DRAFT_132276</name>
</gene>
<dbReference type="InterPro" id="IPR013121">
    <property type="entry name" value="Fe_red_NAD-bd_6"/>
</dbReference>
<dbReference type="AlphaFoldDB" id="A0A5C3M1E9"/>
<comment type="similarity">
    <text evidence="2">Belongs to the ferric reductase (FRE) family.</text>
</comment>
<dbReference type="SUPFAM" id="SSF63380">
    <property type="entry name" value="Riboflavin synthase domain-like"/>
    <property type="match status" value="1"/>
</dbReference>
<name>A0A5C3M1E9_9AGAR</name>
<dbReference type="PANTHER" id="PTHR32361">
    <property type="entry name" value="FERRIC/CUPRIC REDUCTASE TRANSMEMBRANE COMPONENT"/>
    <property type="match status" value="1"/>
</dbReference>
<dbReference type="EC" id="1.16.1.9" evidence="3"/>
<dbReference type="InterPro" id="IPR013130">
    <property type="entry name" value="Fe3_Rdtase_TM_dom"/>
</dbReference>
<dbReference type="Pfam" id="PF08022">
    <property type="entry name" value="FAD_binding_8"/>
    <property type="match status" value="1"/>
</dbReference>
<reference evidence="16 17" key="1">
    <citation type="journal article" date="2019" name="Nat. Ecol. Evol.">
        <title>Megaphylogeny resolves global patterns of mushroom evolution.</title>
        <authorList>
            <person name="Varga T."/>
            <person name="Krizsan K."/>
            <person name="Foldi C."/>
            <person name="Dima B."/>
            <person name="Sanchez-Garcia M."/>
            <person name="Sanchez-Ramirez S."/>
            <person name="Szollosi G.J."/>
            <person name="Szarkandi J.G."/>
            <person name="Papp V."/>
            <person name="Albert L."/>
            <person name="Andreopoulos W."/>
            <person name="Angelini C."/>
            <person name="Antonin V."/>
            <person name="Barry K.W."/>
            <person name="Bougher N.L."/>
            <person name="Buchanan P."/>
            <person name="Buyck B."/>
            <person name="Bense V."/>
            <person name="Catcheside P."/>
            <person name="Chovatia M."/>
            <person name="Cooper J."/>
            <person name="Damon W."/>
            <person name="Desjardin D."/>
            <person name="Finy P."/>
            <person name="Geml J."/>
            <person name="Haridas S."/>
            <person name="Hughes K."/>
            <person name="Justo A."/>
            <person name="Karasinski D."/>
            <person name="Kautmanova I."/>
            <person name="Kiss B."/>
            <person name="Kocsube S."/>
            <person name="Kotiranta H."/>
            <person name="LaButti K.M."/>
            <person name="Lechner B.E."/>
            <person name="Liimatainen K."/>
            <person name="Lipzen A."/>
            <person name="Lukacs Z."/>
            <person name="Mihaltcheva S."/>
            <person name="Morgado L.N."/>
            <person name="Niskanen T."/>
            <person name="Noordeloos M.E."/>
            <person name="Ohm R.A."/>
            <person name="Ortiz-Santana B."/>
            <person name="Ovrebo C."/>
            <person name="Racz N."/>
            <person name="Riley R."/>
            <person name="Savchenko A."/>
            <person name="Shiryaev A."/>
            <person name="Soop K."/>
            <person name="Spirin V."/>
            <person name="Szebenyi C."/>
            <person name="Tomsovsky M."/>
            <person name="Tulloss R.E."/>
            <person name="Uehling J."/>
            <person name="Grigoriev I.V."/>
            <person name="Vagvolgyi C."/>
            <person name="Papp T."/>
            <person name="Martin F.M."/>
            <person name="Miettinen O."/>
            <person name="Hibbett D.S."/>
            <person name="Nagy L.G."/>
        </authorList>
    </citation>
    <scope>NUCLEOTIDE SEQUENCE [LARGE SCALE GENOMIC DNA]</scope>
    <source>
        <strain evidence="16 17">CBS 166.37</strain>
    </source>
</reference>
<evidence type="ECO:0000313" key="16">
    <source>
        <dbReference type="EMBL" id="TFK37958.1"/>
    </source>
</evidence>
<dbReference type="Pfam" id="PF01794">
    <property type="entry name" value="Ferric_reduct"/>
    <property type="match status" value="1"/>
</dbReference>
<accession>A0A5C3M1E9</accession>
<evidence type="ECO:0000256" key="13">
    <source>
        <dbReference type="ARBA" id="ARBA00048483"/>
    </source>
</evidence>
<evidence type="ECO:0000259" key="15">
    <source>
        <dbReference type="PROSITE" id="PS51384"/>
    </source>
</evidence>
<dbReference type="PANTHER" id="PTHR32361:SF9">
    <property type="entry name" value="FERRIC REDUCTASE TRANSMEMBRANE COMPONENT 3-RELATED"/>
    <property type="match status" value="1"/>
</dbReference>
<comment type="catalytic activity">
    <reaction evidence="13">
        <text>2 a Fe(II)-siderophore + NADP(+) + H(+) = 2 a Fe(III)-siderophore + NADPH</text>
        <dbReference type="Rhea" id="RHEA:28795"/>
        <dbReference type="Rhea" id="RHEA-COMP:11342"/>
        <dbReference type="Rhea" id="RHEA-COMP:11344"/>
        <dbReference type="ChEBI" id="CHEBI:15378"/>
        <dbReference type="ChEBI" id="CHEBI:29033"/>
        <dbReference type="ChEBI" id="CHEBI:29034"/>
        <dbReference type="ChEBI" id="CHEBI:57783"/>
        <dbReference type="ChEBI" id="CHEBI:58349"/>
        <dbReference type="EC" id="1.16.1.9"/>
    </reaction>
</comment>
<keyword evidence="8 14" id="KW-1133">Transmembrane helix</keyword>
<feature type="domain" description="FAD-binding FR-type" evidence="15">
    <location>
        <begin position="319"/>
        <end position="434"/>
    </location>
</feature>
<evidence type="ECO:0000313" key="17">
    <source>
        <dbReference type="Proteomes" id="UP000308652"/>
    </source>
</evidence>
<keyword evidence="12" id="KW-0325">Glycoprotein</keyword>
<feature type="transmembrane region" description="Helical" evidence="14">
    <location>
        <begin position="122"/>
        <end position="145"/>
    </location>
</feature>
<evidence type="ECO:0000256" key="5">
    <source>
        <dbReference type="ARBA" id="ARBA00022475"/>
    </source>
</evidence>
<evidence type="ECO:0000256" key="7">
    <source>
        <dbReference type="ARBA" id="ARBA00022982"/>
    </source>
</evidence>
<evidence type="ECO:0000256" key="2">
    <source>
        <dbReference type="ARBA" id="ARBA00006278"/>
    </source>
</evidence>
<sequence>MALSTPSSRAFSGLTPNITVDITVGSQTPDPDRTIRVLHAFLYFKEAWYCIASFIALLSIVHLIGLLSLYHRAKTNKAIPKAIHDRSSTRRGPISLRRLPSAILNLFRSLAFRWTIPVGSSHTLNLAEVLLTAAYATLVFTWSLVNSTSTKGVKYDPHYWANIAGNVVSTQLPLMTALGMKNNIISYLTGVSFDKLNYLHRMSARVLCILIWLHGAGRIKLGLTGQTSWSHAYIQCGLLAATSLTVLIVVSIRPLRERHYEFFLISHFILAFIVLLSAFFHTEGLELGYLVWPAFIIWGIDRFLRLVRIIAYNFGYFKPGDSKELNAHVEVLSPHFIRLVLYRPQYFHWRPGQSVYLSIPGISALPFESHPFTISTIDNSYDRRAANETGLVSKQLLFLLRVRNGFTKRLLESASDSQSLRVFLDGPYSSPPLLIGFDTVIFVAGGSGVAFVLPLFLDLIRRSCSEDVKYQRIVFIWSIRELSHIQWVSDVLSKALTSVPESVSIDMQIFISTTVAETQSWDDDSVEKPEDEGLDKDKHYQSDLLRFPAVKICTGRADLFSIISKEIAGSPGDVSVNVCGTHALADAVRKALRNPRFFDILKGGPKVSLHVEAFGSS</sequence>
<dbReference type="GO" id="GO:0006826">
    <property type="term" value="P:iron ion transport"/>
    <property type="evidence" value="ECO:0007669"/>
    <property type="project" value="TreeGrafter"/>
</dbReference>
<keyword evidence="11 14" id="KW-0472">Membrane</keyword>